<dbReference type="PANTHER" id="PTHR10954">
    <property type="entry name" value="RIBONUCLEASE H2 SUBUNIT A"/>
    <property type="match status" value="1"/>
</dbReference>
<proteinExistence type="inferred from homology"/>
<keyword evidence="8 14" id="KW-0963">Cytoplasm</keyword>
<comment type="subcellular location">
    <subcellularLocation>
        <location evidence="4 14">Cytoplasm</location>
    </subcellularLocation>
</comment>
<evidence type="ECO:0000256" key="9">
    <source>
        <dbReference type="ARBA" id="ARBA00022722"/>
    </source>
</evidence>
<dbReference type="RefSeq" id="WP_023847926.1">
    <property type="nucleotide sequence ID" value="NZ_CP047166.1"/>
</dbReference>
<dbReference type="Pfam" id="PF01351">
    <property type="entry name" value="RNase_HII"/>
    <property type="match status" value="1"/>
</dbReference>
<dbReference type="GO" id="GO:0004523">
    <property type="term" value="F:RNA-DNA hybrid ribonuclease activity"/>
    <property type="evidence" value="ECO:0007669"/>
    <property type="project" value="UniProtKB-EC"/>
</dbReference>
<keyword evidence="11 14" id="KW-0255">Endonuclease</keyword>
<comment type="similarity">
    <text evidence="5 14 16">Belongs to the RNase HII family.</text>
</comment>
<evidence type="ECO:0000313" key="18">
    <source>
        <dbReference type="EMBL" id="QRF65519.1"/>
    </source>
</evidence>
<comment type="catalytic activity">
    <reaction evidence="1 14 15 16">
        <text>Endonucleolytic cleavage to 5'-phosphomonoester.</text>
        <dbReference type="EC" id="3.1.26.4"/>
    </reaction>
</comment>
<evidence type="ECO:0000256" key="10">
    <source>
        <dbReference type="ARBA" id="ARBA00022723"/>
    </source>
</evidence>
<evidence type="ECO:0000256" key="6">
    <source>
        <dbReference type="ARBA" id="ARBA00012180"/>
    </source>
</evidence>
<gene>
    <name evidence="14" type="primary">rnhB</name>
    <name evidence="18" type="ORF">GQA70_03810</name>
</gene>
<dbReference type="HAMAP" id="MF_00052_B">
    <property type="entry name" value="RNase_HII_B"/>
    <property type="match status" value="1"/>
</dbReference>
<evidence type="ECO:0000256" key="7">
    <source>
        <dbReference type="ARBA" id="ARBA00019179"/>
    </source>
</evidence>
<dbReference type="EMBL" id="CP047166">
    <property type="protein sequence ID" value="QRF65519.1"/>
    <property type="molecule type" value="Genomic_DNA"/>
</dbReference>
<dbReference type="EC" id="3.1.26.4" evidence="6 14"/>
<dbReference type="InterPro" id="IPR001352">
    <property type="entry name" value="RNase_HII/HIII"/>
</dbReference>
<evidence type="ECO:0000256" key="15">
    <source>
        <dbReference type="PROSITE-ProRule" id="PRU01319"/>
    </source>
</evidence>
<feature type="binding site" evidence="14 15">
    <location>
        <position position="114"/>
    </location>
    <ligand>
        <name>a divalent metal cation</name>
        <dbReference type="ChEBI" id="CHEBI:60240"/>
    </ligand>
</feature>
<evidence type="ECO:0000256" key="12">
    <source>
        <dbReference type="ARBA" id="ARBA00022801"/>
    </source>
</evidence>
<feature type="binding site" evidence="14 15">
    <location>
        <position position="23"/>
    </location>
    <ligand>
        <name>a divalent metal cation</name>
        <dbReference type="ChEBI" id="CHEBI:60240"/>
    </ligand>
</feature>
<dbReference type="Gene3D" id="3.30.420.10">
    <property type="entry name" value="Ribonuclease H-like superfamily/Ribonuclease H"/>
    <property type="match status" value="1"/>
</dbReference>
<evidence type="ECO:0000256" key="16">
    <source>
        <dbReference type="RuleBase" id="RU003515"/>
    </source>
</evidence>
<feature type="binding site" evidence="14 15">
    <location>
        <position position="24"/>
    </location>
    <ligand>
        <name>a divalent metal cation</name>
        <dbReference type="ChEBI" id="CHEBI:60240"/>
    </ligand>
</feature>
<dbReference type="InterPro" id="IPR022898">
    <property type="entry name" value="RNase_HII"/>
</dbReference>
<keyword evidence="12 14" id="KW-0378">Hydrolase</keyword>
<name>A0ABX7F5X7_9RHOB</name>
<dbReference type="SUPFAM" id="SSF53098">
    <property type="entry name" value="Ribonuclease H-like"/>
    <property type="match status" value="1"/>
</dbReference>
<dbReference type="InterPro" id="IPR024567">
    <property type="entry name" value="RNase_HII/HIII_dom"/>
</dbReference>
<reference evidence="18 19" key="1">
    <citation type="submission" date="2019-12" db="EMBL/GenBank/DDBJ databases">
        <title>Complete Genome Sequence of a Quorum-Sensing Bacterium,Rhodobacteraceae bacterium C31, Isolated from a marine microalgae symbiotic bacteria.</title>
        <authorList>
            <person name="Zhang Y."/>
        </authorList>
    </citation>
    <scope>NUCLEOTIDE SEQUENCE [LARGE SCALE GENOMIC DNA]</scope>
    <source>
        <strain evidence="18 19">C31</strain>
    </source>
</reference>
<sequence length="209" mass="22295">MALGLDLEEALWAQGATRVAGVDEVGRGPLAGPVVAAAVVLNRASIPEGLNDSKKLTARRRAFLAPLLHQSAEVSVGVASVEEIDRLNILQASLLAMRRAVEGLPHAPDHLLIDGNRIPQGLSCPATSVVGGDGRSPSIAAASIVAKIWRDDVMQEAATQWPGYGWETNAGYPTKCHKSALRDLGVTPFHRRSFRPVRDILWQAESASD</sequence>
<comment type="function">
    <text evidence="3 14 16">Endonuclease that specifically degrades the RNA of RNA-DNA hybrids.</text>
</comment>
<comment type="cofactor">
    <cofactor evidence="2">
        <name>Mg(2+)</name>
        <dbReference type="ChEBI" id="CHEBI:18420"/>
    </cofactor>
</comment>
<evidence type="ECO:0000259" key="17">
    <source>
        <dbReference type="PROSITE" id="PS51975"/>
    </source>
</evidence>
<dbReference type="PROSITE" id="PS51975">
    <property type="entry name" value="RNASE_H_2"/>
    <property type="match status" value="1"/>
</dbReference>
<evidence type="ECO:0000256" key="13">
    <source>
        <dbReference type="ARBA" id="ARBA00023211"/>
    </source>
</evidence>
<dbReference type="NCBIfam" id="NF000595">
    <property type="entry name" value="PRK00015.1-3"/>
    <property type="match status" value="1"/>
</dbReference>
<organism evidence="18 19">
    <name type="scientific">Ponticoccus alexandrii</name>
    <dbReference type="NCBI Taxonomy" id="1943633"/>
    <lineage>
        <taxon>Bacteria</taxon>
        <taxon>Pseudomonadati</taxon>
        <taxon>Pseudomonadota</taxon>
        <taxon>Alphaproteobacteria</taxon>
        <taxon>Rhodobacterales</taxon>
        <taxon>Roseobacteraceae</taxon>
        <taxon>Ponticoccus</taxon>
    </lineage>
</organism>
<evidence type="ECO:0000256" key="2">
    <source>
        <dbReference type="ARBA" id="ARBA00001946"/>
    </source>
</evidence>
<evidence type="ECO:0000256" key="11">
    <source>
        <dbReference type="ARBA" id="ARBA00022759"/>
    </source>
</evidence>
<accession>A0ABX7F5X7</accession>
<dbReference type="InterPro" id="IPR012337">
    <property type="entry name" value="RNaseH-like_sf"/>
</dbReference>
<evidence type="ECO:0000256" key="4">
    <source>
        <dbReference type="ARBA" id="ARBA00004496"/>
    </source>
</evidence>
<feature type="domain" description="RNase H type-2" evidence="17">
    <location>
        <begin position="17"/>
        <end position="206"/>
    </location>
</feature>
<keyword evidence="13 14" id="KW-0464">Manganese</keyword>
<dbReference type="Proteomes" id="UP000596387">
    <property type="component" value="Chromosome"/>
</dbReference>
<dbReference type="InterPro" id="IPR036397">
    <property type="entry name" value="RNaseH_sf"/>
</dbReference>
<evidence type="ECO:0000256" key="3">
    <source>
        <dbReference type="ARBA" id="ARBA00004065"/>
    </source>
</evidence>
<evidence type="ECO:0000256" key="5">
    <source>
        <dbReference type="ARBA" id="ARBA00007383"/>
    </source>
</evidence>
<keyword evidence="9 14" id="KW-0540">Nuclease</keyword>
<protein>
    <recommendedName>
        <fullName evidence="7 14">Ribonuclease HII</fullName>
        <shortName evidence="14">RNase HII</shortName>
        <ecNumber evidence="6 14">3.1.26.4</ecNumber>
    </recommendedName>
</protein>
<dbReference type="PANTHER" id="PTHR10954:SF18">
    <property type="entry name" value="RIBONUCLEASE HII"/>
    <property type="match status" value="1"/>
</dbReference>
<dbReference type="CDD" id="cd07182">
    <property type="entry name" value="RNase_HII_bacteria_HII_like"/>
    <property type="match status" value="1"/>
</dbReference>
<keyword evidence="19" id="KW-1185">Reference proteome</keyword>
<evidence type="ECO:0000256" key="8">
    <source>
        <dbReference type="ARBA" id="ARBA00022490"/>
    </source>
</evidence>
<comment type="cofactor">
    <cofactor evidence="14 15">
        <name>Mn(2+)</name>
        <dbReference type="ChEBI" id="CHEBI:29035"/>
    </cofactor>
    <cofactor evidence="14 15">
        <name>Mg(2+)</name>
        <dbReference type="ChEBI" id="CHEBI:18420"/>
    </cofactor>
    <text evidence="14 15">Manganese or magnesium. Binds 1 divalent metal ion per monomer in the absence of substrate. May bind a second metal ion after substrate binding.</text>
</comment>
<evidence type="ECO:0000256" key="14">
    <source>
        <dbReference type="HAMAP-Rule" id="MF_00052"/>
    </source>
</evidence>
<evidence type="ECO:0000256" key="1">
    <source>
        <dbReference type="ARBA" id="ARBA00000077"/>
    </source>
</evidence>
<keyword evidence="10 14" id="KW-0479">Metal-binding</keyword>
<evidence type="ECO:0000313" key="19">
    <source>
        <dbReference type="Proteomes" id="UP000596387"/>
    </source>
</evidence>